<evidence type="ECO:0000313" key="2">
    <source>
        <dbReference type="EMBL" id="MFC5423742.1"/>
    </source>
</evidence>
<evidence type="ECO:0000259" key="1">
    <source>
        <dbReference type="Pfam" id="PF05099"/>
    </source>
</evidence>
<organism evidence="2 3">
    <name type="scientific">Bosea eneae</name>
    <dbReference type="NCBI Taxonomy" id="151454"/>
    <lineage>
        <taxon>Bacteria</taxon>
        <taxon>Pseudomonadati</taxon>
        <taxon>Pseudomonadota</taxon>
        <taxon>Alphaproteobacteria</taxon>
        <taxon>Hyphomicrobiales</taxon>
        <taxon>Boseaceae</taxon>
        <taxon>Bosea</taxon>
    </lineage>
</organism>
<dbReference type="Gene3D" id="1.10.3680.10">
    <property type="entry name" value="TerB-like"/>
    <property type="match status" value="1"/>
</dbReference>
<evidence type="ECO:0000313" key="3">
    <source>
        <dbReference type="Proteomes" id="UP001596053"/>
    </source>
</evidence>
<dbReference type="Proteomes" id="UP001596053">
    <property type="component" value="Unassembled WGS sequence"/>
</dbReference>
<dbReference type="InterPro" id="IPR007791">
    <property type="entry name" value="DjlA_N"/>
</dbReference>
<protein>
    <submittedName>
        <fullName evidence="2">TerB family tellurite resistance protein</fullName>
    </submittedName>
</protein>
<dbReference type="Pfam" id="PF05099">
    <property type="entry name" value="TerB"/>
    <property type="match status" value="1"/>
</dbReference>
<dbReference type="SUPFAM" id="SSF158682">
    <property type="entry name" value="TerB-like"/>
    <property type="match status" value="1"/>
</dbReference>
<dbReference type="RefSeq" id="WP_377801799.1">
    <property type="nucleotide sequence ID" value="NZ_JBHSLW010000104.1"/>
</dbReference>
<gene>
    <name evidence="2" type="ORF">ACFPOB_29860</name>
</gene>
<accession>A0ABW0J0Y4</accession>
<keyword evidence="3" id="KW-1185">Reference proteome</keyword>
<feature type="domain" description="Co-chaperone DjlA N-terminal" evidence="1">
    <location>
        <begin position="31"/>
        <end position="144"/>
    </location>
</feature>
<name>A0ABW0J0Y4_9HYPH</name>
<dbReference type="InterPro" id="IPR029024">
    <property type="entry name" value="TerB-like"/>
</dbReference>
<reference evidence="3" key="1">
    <citation type="journal article" date="2019" name="Int. J. Syst. Evol. Microbiol.">
        <title>The Global Catalogue of Microorganisms (GCM) 10K type strain sequencing project: providing services to taxonomists for standard genome sequencing and annotation.</title>
        <authorList>
            <consortium name="The Broad Institute Genomics Platform"/>
            <consortium name="The Broad Institute Genome Sequencing Center for Infectious Disease"/>
            <person name="Wu L."/>
            <person name="Ma J."/>
        </authorList>
    </citation>
    <scope>NUCLEOTIDE SEQUENCE [LARGE SCALE GENOMIC DNA]</scope>
    <source>
        <strain evidence="3">NCAIM B.01391</strain>
    </source>
</reference>
<dbReference type="CDD" id="cd07177">
    <property type="entry name" value="terB_like"/>
    <property type="match status" value="1"/>
</dbReference>
<dbReference type="EMBL" id="JBHSLW010000104">
    <property type="protein sequence ID" value="MFC5423742.1"/>
    <property type="molecule type" value="Genomic_DNA"/>
</dbReference>
<sequence length="162" mass="17611">MPIDRIRAGADLRRELKHWHDEDASLQIETIAAACALIAYADGVVKQSEHDSMAASLSRFGLIDEQSREELLVEFDHATARFEIDFTVGETAALATIARLQKSARFTRTLVETCRALGEADGHYIVEEQSALVKICRQLGLEPVSAGTFPSTARKDAGPGAG</sequence>
<comment type="caution">
    <text evidence="2">The sequence shown here is derived from an EMBL/GenBank/DDBJ whole genome shotgun (WGS) entry which is preliminary data.</text>
</comment>
<proteinExistence type="predicted"/>